<evidence type="ECO:0000313" key="2">
    <source>
        <dbReference type="WBParaSite" id="maker-unitig_30284-snap-gene-0.1-mRNA-1"/>
    </source>
</evidence>
<dbReference type="AlphaFoldDB" id="A0A1I8FDA0"/>
<evidence type="ECO:0000313" key="1">
    <source>
        <dbReference type="Proteomes" id="UP000095280"/>
    </source>
</evidence>
<name>A0A1I8FDA0_9PLAT</name>
<organism evidence="1 2">
    <name type="scientific">Macrostomum lignano</name>
    <dbReference type="NCBI Taxonomy" id="282301"/>
    <lineage>
        <taxon>Eukaryota</taxon>
        <taxon>Metazoa</taxon>
        <taxon>Spiralia</taxon>
        <taxon>Lophotrochozoa</taxon>
        <taxon>Platyhelminthes</taxon>
        <taxon>Rhabditophora</taxon>
        <taxon>Macrostomorpha</taxon>
        <taxon>Macrostomida</taxon>
        <taxon>Macrostomidae</taxon>
        <taxon>Macrostomum</taxon>
    </lineage>
</organism>
<accession>A0A1I8FDA0</accession>
<reference evidence="2" key="1">
    <citation type="submission" date="2016-11" db="UniProtKB">
        <authorList>
            <consortium name="WormBaseParasite"/>
        </authorList>
    </citation>
    <scope>IDENTIFICATION</scope>
</reference>
<proteinExistence type="predicted"/>
<protein>
    <submittedName>
        <fullName evidence="2">PHD-type domain-containing protein</fullName>
    </submittedName>
</protein>
<keyword evidence="1" id="KW-1185">Reference proteome</keyword>
<dbReference type="Proteomes" id="UP000095280">
    <property type="component" value="Unplaced"/>
</dbReference>
<dbReference type="WBParaSite" id="maker-unitig_30284-snap-gene-0.1-mRNA-1">
    <property type="protein sequence ID" value="maker-unitig_30284-snap-gene-0.1-mRNA-1"/>
    <property type="gene ID" value="maker-unitig_30284-snap-gene-0.1"/>
</dbReference>
<sequence>LSPCVFFLGSGKNPWSLTTSTQRSIEASIRRDRATPAPPAVYRAVEPGRAARSARTPVLLARCSARCSCEVSCESLRGCLASSLWRRCSWRVLIGEVLLARWLLARCCSWRGALGEVLLARLLLRGASCEVLLGEVLLARVALGEVLLGERAALARCSWRGAPWRGALARCSRRRCSCEVLLATVLGWRCEVLLARCSCEVLLFCEVSLGECSGELVLASWSGCKVLLARCSWRGAPAFRCSLVEVPWRGGSWRGAAWRRRQETLAGLLASAQTGSLRLKILDEDTPGLEVWTAAPVDECPACFCCAGALPGPGVWAPEPSLPYVGPHAAGRGQKHVFEQNCARHNLHLQSPSAAWSSSAAVLQGWRDRHSVTGASGPMHCVCQRDSDGSFTPPPLRQLQNWDIRTGEAKQKGQQVTTNCRTEEAVRKRGQVPGRGLGSYVEVGAPATTERDGAVLHCTCGGTNAYVNCRSPLCKERQRIRQEGRRESDGENGGVMFVCDCAGLEGYRNCLTKEQFDNAGKCKDIEGRYVDRGQRYRVRYGGVRYECTCDGDNRGKECS</sequence>